<accession>A0A1G9PIJ8</accession>
<evidence type="ECO:0000313" key="1">
    <source>
        <dbReference type="EMBL" id="SDL97955.1"/>
    </source>
</evidence>
<reference evidence="2" key="1">
    <citation type="submission" date="2016-10" db="EMBL/GenBank/DDBJ databases">
        <authorList>
            <person name="Varghese N."/>
            <person name="Submissions S."/>
        </authorList>
    </citation>
    <scope>NUCLEOTIDE SEQUENCE [LARGE SCALE GENOMIC DNA]</scope>
    <source>
        <strain evidence="2">CGMCC 1.7655</strain>
    </source>
</reference>
<keyword evidence="2" id="KW-1185">Reference proteome</keyword>
<dbReference type="EMBL" id="FNGE01000063">
    <property type="protein sequence ID" value="SDL97955.1"/>
    <property type="molecule type" value="Genomic_DNA"/>
</dbReference>
<sequence>MAESDERVALAQLLAAAIRSCEREIASMNAAIRLLERDERRRIEEAWPEGSSGAGWRRMTS</sequence>
<gene>
    <name evidence="1" type="ORF">SAMN04487971_1631</name>
</gene>
<name>A0A1G9PIJ8_9RHOB</name>
<evidence type="ECO:0000313" key="2">
    <source>
        <dbReference type="Proteomes" id="UP000199555"/>
    </source>
</evidence>
<dbReference type="Proteomes" id="UP000199555">
    <property type="component" value="Unassembled WGS sequence"/>
</dbReference>
<organism evidence="1 2">
    <name type="scientific">Paracoccus chinensis</name>
    <dbReference type="NCBI Taxonomy" id="525640"/>
    <lineage>
        <taxon>Bacteria</taxon>
        <taxon>Pseudomonadati</taxon>
        <taxon>Pseudomonadota</taxon>
        <taxon>Alphaproteobacteria</taxon>
        <taxon>Rhodobacterales</taxon>
        <taxon>Paracoccaceae</taxon>
        <taxon>Paracoccus</taxon>
    </lineage>
</organism>
<proteinExistence type="predicted"/>
<protein>
    <submittedName>
        <fullName evidence="1">Uncharacterized protein</fullName>
    </submittedName>
</protein>
<dbReference type="AlphaFoldDB" id="A0A1G9PIJ8"/>